<proteinExistence type="predicted"/>
<evidence type="ECO:0008006" key="3">
    <source>
        <dbReference type="Google" id="ProtNLM"/>
    </source>
</evidence>
<gene>
    <name evidence="1" type="ORF">HNQ93_002475</name>
</gene>
<comment type="caution">
    <text evidence="1">The sequence shown here is derived from an EMBL/GenBank/DDBJ whole genome shotgun (WGS) entry which is preliminary data.</text>
</comment>
<evidence type="ECO:0000313" key="2">
    <source>
        <dbReference type="Proteomes" id="UP000532746"/>
    </source>
</evidence>
<sequence length="29" mass="3129">MLTLTAGTYVLRLTGSNSAPLHTRLVLTQ</sequence>
<keyword evidence="2" id="KW-1185">Reference proteome</keyword>
<name>A0A7W9WCL0_9BACT</name>
<protein>
    <recommendedName>
        <fullName evidence="3">T9SS type A sorting domain-containing protein</fullName>
    </recommendedName>
</protein>
<reference evidence="1 2" key="1">
    <citation type="submission" date="2020-08" db="EMBL/GenBank/DDBJ databases">
        <title>Genomic Encyclopedia of Type Strains, Phase IV (KMG-IV): sequencing the most valuable type-strain genomes for metagenomic binning, comparative biology and taxonomic classification.</title>
        <authorList>
            <person name="Goeker M."/>
        </authorList>
    </citation>
    <scope>NUCLEOTIDE SEQUENCE [LARGE SCALE GENOMIC DNA]</scope>
    <source>
        <strain evidence="1 2">DSM 26718</strain>
    </source>
</reference>
<organism evidence="1 2">
    <name type="scientific">Hymenobacter luteus</name>
    <dbReference type="NCBI Taxonomy" id="1411122"/>
    <lineage>
        <taxon>Bacteria</taxon>
        <taxon>Pseudomonadati</taxon>
        <taxon>Bacteroidota</taxon>
        <taxon>Cytophagia</taxon>
        <taxon>Cytophagales</taxon>
        <taxon>Hymenobacteraceae</taxon>
        <taxon>Hymenobacter</taxon>
    </lineage>
</organism>
<accession>A0A7W9WCL0</accession>
<dbReference type="Proteomes" id="UP000532746">
    <property type="component" value="Unassembled WGS sequence"/>
</dbReference>
<dbReference type="AlphaFoldDB" id="A0A7W9WCL0"/>
<dbReference type="EMBL" id="JACHGG010000003">
    <property type="protein sequence ID" value="MBB6059615.1"/>
    <property type="molecule type" value="Genomic_DNA"/>
</dbReference>
<evidence type="ECO:0000313" key="1">
    <source>
        <dbReference type="EMBL" id="MBB6059615.1"/>
    </source>
</evidence>